<dbReference type="EMBL" id="AAZO01000222">
    <property type="status" value="NOT_ANNOTATED_CDS"/>
    <property type="molecule type" value="Genomic_DNA"/>
</dbReference>
<dbReference type="InterPro" id="IPR032466">
    <property type="entry name" value="Metal_Hydrolase"/>
</dbReference>
<organism>
    <name type="scientific">Pediculus humanus subsp. corporis</name>
    <name type="common">Body louse</name>
    <dbReference type="NCBI Taxonomy" id="121224"/>
    <lineage>
        <taxon>Eukaryota</taxon>
        <taxon>Metazoa</taxon>
        <taxon>Ecdysozoa</taxon>
        <taxon>Arthropoda</taxon>
        <taxon>Hexapoda</taxon>
        <taxon>Insecta</taxon>
        <taxon>Pterygota</taxon>
        <taxon>Neoptera</taxon>
        <taxon>Paraneoptera</taxon>
        <taxon>Psocodea</taxon>
        <taxon>Troctomorpha</taxon>
        <taxon>Phthiraptera</taxon>
        <taxon>Anoplura</taxon>
        <taxon>Pediculidae</taxon>
        <taxon>Pediculus</taxon>
    </lineage>
</organism>
<dbReference type="GeneID" id="8233797"/>
<dbReference type="SUPFAM" id="SSF51338">
    <property type="entry name" value="Composite domain of metallo-dependent hydrolases"/>
    <property type="match status" value="1"/>
</dbReference>
<dbReference type="HOGENOM" id="CLU_012358_0_1_1"/>
<evidence type="ECO:0000256" key="2">
    <source>
        <dbReference type="ARBA" id="ARBA00006745"/>
    </source>
</evidence>
<dbReference type="eggNOG" id="KOG3968">
    <property type="taxonomic scope" value="Eukaryota"/>
</dbReference>
<name>E0V9M8_PEDHC</name>
<dbReference type="OrthoDB" id="194468at2759"/>
<dbReference type="SUPFAM" id="SSF51556">
    <property type="entry name" value="Metallo-dependent hydrolases"/>
    <property type="match status" value="1"/>
</dbReference>
<evidence type="ECO:0000259" key="10">
    <source>
        <dbReference type="Pfam" id="PF01979"/>
    </source>
</evidence>
<dbReference type="UniPathway" id="UPA00603">
    <property type="reaction ID" value="UER00660"/>
</dbReference>
<sequence>MFVGTLIHSISLKNLEIIPQGIIVVSDGKIIQIENDSCDVSLLQKKFNVKEKNLHVLKYGEFLIPGFIDTHIHGSQYPNVGLGYDLPLLQWLEKYTFPLESKFDDENFAEKVYDAVIKRTLANGTTTASYFATIHEKSCCIFAKCAKNLGQRAFIGKVNMNKNVTVDYGETHEKSMSVTKNFVEYVDNLKSPLVKPIITPRFALSCEKELLKALGDYAFDNKLLIQTHISENNEEIKQVKKEFPDCMNYTQVYDKAGLINERTILAHGIYLNQEELEIIKERKATISHCPSSNILLQSGICPVSQYLNMGINVSLGTDCSGGNSCSMLECIRQTIMLSIQASFNKIGQKLSIEEVFYMATLGGATALGLENKIGNFKIGKEFDAILIDLNEKSVIDILEDYDIEQLFQKFIYLGNDQLMKKVFVSGRLVKQL</sequence>
<evidence type="ECO:0000313" key="11">
    <source>
        <dbReference type="EMBL" id="EEB10097.1"/>
    </source>
</evidence>
<dbReference type="FunFam" id="3.20.20.140:FF:000022">
    <property type="entry name" value="Guanine deaminase"/>
    <property type="match status" value="1"/>
</dbReference>
<dbReference type="GO" id="GO:0008270">
    <property type="term" value="F:zinc ion binding"/>
    <property type="evidence" value="ECO:0007669"/>
    <property type="project" value="UniProtKB-UniRule"/>
</dbReference>
<dbReference type="GO" id="GO:0006147">
    <property type="term" value="P:guanine catabolic process"/>
    <property type="evidence" value="ECO:0007669"/>
    <property type="project" value="UniProtKB-UniRule"/>
</dbReference>
<evidence type="ECO:0000256" key="1">
    <source>
        <dbReference type="ARBA" id="ARBA00004984"/>
    </source>
</evidence>
<keyword evidence="5 9" id="KW-0479">Metal-binding</keyword>
<dbReference type="Gene3D" id="2.30.40.10">
    <property type="entry name" value="Urease, subunit C, domain 1"/>
    <property type="match status" value="1"/>
</dbReference>
<dbReference type="FunCoup" id="E0V9M8">
    <property type="interactions" value="376"/>
</dbReference>
<dbReference type="KEGG" id="phu:Phum_PHUM018350"/>
<dbReference type="GO" id="GO:0005829">
    <property type="term" value="C:cytosol"/>
    <property type="evidence" value="ECO:0007669"/>
    <property type="project" value="TreeGrafter"/>
</dbReference>
<dbReference type="AlphaFoldDB" id="E0V9M8"/>
<dbReference type="NCBIfam" id="TIGR02967">
    <property type="entry name" value="guan_deamin"/>
    <property type="match status" value="1"/>
</dbReference>
<evidence type="ECO:0000256" key="6">
    <source>
        <dbReference type="ARBA" id="ARBA00022801"/>
    </source>
</evidence>
<keyword evidence="6 9" id="KW-0378">Hydrolase</keyword>
<evidence type="ECO:0000256" key="8">
    <source>
        <dbReference type="ARBA" id="ARBA00051148"/>
    </source>
</evidence>
<reference evidence="11" key="1">
    <citation type="submission" date="2007-04" db="EMBL/GenBank/DDBJ databases">
        <title>Annotation of Pediculus humanus corporis strain USDA.</title>
        <authorList>
            <person name="Kirkness E."/>
            <person name="Hannick L."/>
            <person name="Hass B."/>
            <person name="Bruggner R."/>
            <person name="Lawson D."/>
            <person name="Bidwell S."/>
            <person name="Joardar V."/>
            <person name="Caler E."/>
            <person name="Walenz B."/>
            <person name="Inman J."/>
            <person name="Schobel S."/>
            <person name="Galinsky K."/>
            <person name="Amedeo P."/>
            <person name="Strausberg R."/>
        </authorList>
    </citation>
    <scope>NUCLEOTIDE SEQUENCE</scope>
    <source>
        <strain evidence="11">USDA</strain>
    </source>
</reference>
<evidence type="ECO:0000256" key="3">
    <source>
        <dbReference type="ARBA" id="ARBA00012781"/>
    </source>
</evidence>
<dbReference type="Proteomes" id="UP000009046">
    <property type="component" value="Unassembled WGS sequence"/>
</dbReference>
<dbReference type="InterPro" id="IPR051607">
    <property type="entry name" value="Metallo-dep_hydrolases"/>
</dbReference>
<dbReference type="Gene3D" id="3.20.20.140">
    <property type="entry name" value="Metal-dependent hydrolases"/>
    <property type="match status" value="1"/>
</dbReference>
<gene>
    <name evidence="12" type="primary">8233797</name>
    <name evidence="11" type="ORF">Phum_PHUM018350</name>
</gene>
<dbReference type="InterPro" id="IPR011059">
    <property type="entry name" value="Metal-dep_hydrolase_composite"/>
</dbReference>
<dbReference type="InParanoid" id="E0V9M8"/>
<comment type="cofactor">
    <cofactor evidence="9">
        <name>Zn(2+)</name>
        <dbReference type="ChEBI" id="CHEBI:29105"/>
    </cofactor>
    <text evidence="9">Binds 1 zinc ion per subunit.</text>
</comment>
<feature type="domain" description="Amidohydrolase-related" evidence="10">
    <location>
        <begin position="62"/>
        <end position="429"/>
    </location>
</feature>
<dbReference type="GO" id="GO:0008892">
    <property type="term" value="F:guanine deaminase activity"/>
    <property type="evidence" value="ECO:0007669"/>
    <property type="project" value="UniProtKB-UniRule"/>
</dbReference>
<evidence type="ECO:0000313" key="12">
    <source>
        <dbReference type="EnsemblMetazoa" id="PHUM018350-PA"/>
    </source>
</evidence>
<comment type="pathway">
    <text evidence="1 9">Purine metabolism; guanine degradation; xanthine from guanine: step 1/1.</text>
</comment>
<comment type="catalytic activity">
    <reaction evidence="8 9">
        <text>guanine + H2O + H(+) = xanthine + NH4(+)</text>
        <dbReference type="Rhea" id="RHEA:14665"/>
        <dbReference type="ChEBI" id="CHEBI:15377"/>
        <dbReference type="ChEBI" id="CHEBI:15378"/>
        <dbReference type="ChEBI" id="CHEBI:16235"/>
        <dbReference type="ChEBI" id="CHEBI:17712"/>
        <dbReference type="ChEBI" id="CHEBI:28938"/>
        <dbReference type="EC" id="3.5.4.3"/>
    </reaction>
</comment>
<keyword evidence="7 9" id="KW-0862">Zinc</keyword>
<reference evidence="11" key="2">
    <citation type="submission" date="2007-04" db="EMBL/GenBank/DDBJ databases">
        <title>The genome of the human body louse.</title>
        <authorList>
            <consortium name="The Human Body Louse Genome Consortium"/>
            <person name="Kirkness E."/>
            <person name="Walenz B."/>
            <person name="Hass B."/>
            <person name="Bruggner R."/>
            <person name="Strausberg R."/>
        </authorList>
    </citation>
    <scope>NUCLEOTIDE SEQUENCE</scope>
    <source>
        <strain evidence="11">USDA</strain>
    </source>
</reference>
<evidence type="ECO:0000256" key="9">
    <source>
        <dbReference type="RuleBase" id="RU366009"/>
    </source>
</evidence>
<dbReference type="CTD" id="8233797"/>
<dbReference type="PANTHER" id="PTHR11271">
    <property type="entry name" value="GUANINE DEAMINASE"/>
    <property type="match status" value="1"/>
</dbReference>
<dbReference type="EC" id="3.5.4.3" evidence="3 9"/>
<evidence type="ECO:0000256" key="7">
    <source>
        <dbReference type="ARBA" id="ARBA00022833"/>
    </source>
</evidence>
<accession>E0V9M8</accession>
<dbReference type="Pfam" id="PF01979">
    <property type="entry name" value="Amidohydro_1"/>
    <property type="match status" value="1"/>
</dbReference>
<dbReference type="InterPro" id="IPR014311">
    <property type="entry name" value="Guanine_deaminase"/>
</dbReference>
<reference evidence="12" key="3">
    <citation type="submission" date="2021-02" db="UniProtKB">
        <authorList>
            <consortium name="EnsemblMetazoa"/>
        </authorList>
    </citation>
    <scope>IDENTIFICATION</scope>
    <source>
        <strain evidence="12">USDA</strain>
    </source>
</reference>
<protein>
    <recommendedName>
        <fullName evidence="4 9">Guanine deaminase</fullName>
        <shortName evidence="9">Guanase</shortName>
        <ecNumber evidence="3 9">3.5.4.3</ecNumber>
    </recommendedName>
    <alternativeName>
        <fullName evidence="9">Guanine aminohydrolase</fullName>
    </alternativeName>
</protein>
<evidence type="ECO:0000313" key="13">
    <source>
        <dbReference type="Proteomes" id="UP000009046"/>
    </source>
</evidence>
<dbReference type="RefSeq" id="XP_002422835.1">
    <property type="nucleotide sequence ID" value="XM_002422790.1"/>
</dbReference>
<comment type="function">
    <text evidence="9">Catalyzes the hydrolytic deamination of guanine, producing xanthine and ammonia.</text>
</comment>
<dbReference type="EnsemblMetazoa" id="PHUM018350-RA">
    <property type="protein sequence ID" value="PHUM018350-PA"/>
    <property type="gene ID" value="PHUM018350"/>
</dbReference>
<proteinExistence type="inferred from homology"/>
<dbReference type="PANTHER" id="PTHR11271:SF6">
    <property type="entry name" value="GUANINE DEAMINASE"/>
    <property type="match status" value="1"/>
</dbReference>
<evidence type="ECO:0000256" key="5">
    <source>
        <dbReference type="ARBA" id="ARBA00022723"/>
    </source>
</evidence>
<evidence type="ECO:0000256" key="4">
    <source>
        <dbReference type="ARBA" id="ARBA00014514"/>
    </source>
</evidence>
<dbReference type="InterPro" id="IPR006680">
    <property type="entry name" value="Amidohydro-rel"/>
</dbReference>
<dbReference type="STRING" id="121224.E0V9M8"/>
<comment type="similarity">
    <text evidence="2 9">Belongs to the metallo-dependent hydrolases superfamily. ATZ/TRZ family.</text>
</comment>
<dbReference type="EMBL" id="DS234995">
    <property type="protein sequence ID" value="EEB10097.1"/>
    <property type="molecule type" value="Genomic_DNA"/>
</dbReference>
<keyword evidence="13" id="KW-1185">Reference proteome</keyword>
<dbReference type="OMA" id="CVHMNDS"/>
<dbReference type="VEuPathDB" id="VectorBase:PHUM018350"/>